<comment type="caution">
    <text evidence="2">The sequence shown here is derived from an EMBL/GenBank/DDBJ whole genome shotgun (WGS) entry which is preliminary data.</text>
</comment>
<gene>
    <name evidence="2" type="ORF">AVEN_266696_1</name>
</gene>
<dbReference type="AlphaFoldDB" id="A0A4Y2QNG2"/>
<keyword evidence="3" id="KW-1185">Reference proteome</keyword>
<reference evidence="2 3" key="1">
    <citation type="journal article" date="2019" name="Sci. Rep.">
        <title>Orb-weaving spider Araneus ventricosus genome elucidates the spidroin gene catalogue.</title>
        <authorList>
            <person name="Kono N."/>
            <person name="Nakamura H."/>
            <person name="Ohtoshi R."/>
            <person name="Moran D.A.P."/>
            <person name="Shinohara A."/>
            <person name="Yoshida Y."/>
            <person name="Fujiwara M."/>
            <person name="Mori M."/>
            <person name="Tomita M."/>
            <person name="Arakawa K."/>
        </authorList>
    </citation>
    <scope>NUCLEOTIDE SEQUENCE [LARGE SCALE GENOMIC DNA]</scope>
</reference>
<name>A0A4Y2QNG2_ARAVE</name>
<accession>A0A4Y2QNG2</accession>
<evidence type="ECO:0000313" key="2">
    <source>
        <dbReference type="EMBL" id="GBN64904.1"/>
    </source>
</evidence>
<evidence type="ECO:0000313" key="3">
    <source>
        <dbReference type="Proteomes" id="UP000499080"/>
    </source>
</evidence>
<dbReference type="Proteomes" id="UP000499080">
    <property type="component" value="Unassembled WGS sequence"/>
</dbReference>
<proteinExistence type="predicted"/>
<feature type="region of interest" description="Disordered" evidence="1">
    <location>
        <begin position="57"/>
        <end position="103"/>
    </location>
</feature>
<sequence length="124" mass="14270">MRKQNGRKFEKKPAGVASSKLSRILISQKLSYSTSVPRTLARIKISNLLYSQNAPHFSRTRKNNKTNGNKIIRAGSEFAKGEKRSHKGREKRQSGVIKHKPFVMKQLNITHRDYLRTHSRGNQK</sequence>
<evidence type="ECO:0000256" key="1">
    <source>
        <dbReference type="SAM" id="MobiDB-lite"/>
    </source>
</evidence>
<dbReference type="EMBL" id="BGPR01014363">
    <property type="protein sequence ID" value="GBN64904.1"/>
    <property type="molecule type" value="Genomic_DNA"/>
</dbReference>
<organism evidence="2 3">
    <name type="scientific">Araneus ventricosus</name>
    <name type="common">Orbweaver spider</name>
    <name type="synonym">Epeira ventricosa</name>
    <dbReference type="NCBI Taxonomy" id="182803"/>
    <lineage>
        <taxon>Eukaryota</taxon>
        <taxon>Metazoa</taxon>
        <taxon>Ecdysozoa</taxon>
        <taxon>Arthropoda</taxon>
        <taxon>Chelicerata</taxon>
        <taxon>Arachnida</taxon>
        <taxon>Araneae</taxon>
        <taxon>Araneomorphae</taxon>
        <taxon>Entelegynae</taxon>
        <taxon>Araneoidea</taxon>
        <taxon>Araneidae</taxon>
        <taxon>Araneus</taxon>
    </lineage>
</organism>
<protein>
    <submittedName>
        <fullName evidence="2">Uncharacterized protein</fullName>
    </submittedName>
</protein>